<keyword evidence="2" id="KW-0805">Transcription regulation</keyword>
<sequence length="198" mass="23201">MLDNNQVNIEKELFSRVAQGDEEAFNTLFHSYVPRLHTLIMKVTRTEGVTKDIIQEVFLYLWIDRESLDEVEVPQNWIFKIAYNRSYSWLARQYDRNRKYNEFKQRNPTEGEENLEHTVALNETARLIREATSLLPDQARRIFQLSRETGLKAAEVADQLHISVQTVRNSLVRSVKFVKEYLAQHGILLPLLLILAIS</sequence>
<dbReference type="InterPro" id="IPR014284">
    <property type="entry name" value="RNA_pol_sigma-70_dom"/>
</dbReference>
<evidence type="ECO:0000256" key="2">
    <source>
        <dbReference type="ARBA" id="ARBA00023015"/>
    </source>
</evidence>
<dbReference type="SUPFAM" id="SSF88659">
    <property type="entry name" value="Sigma3 and sigma4 domains of RNA polymerase sigma factors"/>
    <property type="match status" value="1"/>
</dbReference>
<proteinExistence type="inferred from homology"/>
<evidence type="ECO:0000256" key="3">
    <source>
        <dbReference type="ARBA" id="ARBA00023082"/>
    </source>
</evidence>
<dbReference type="SUPFAM" id="SSF88946">
    <property type="entry name" value="Sigma2 domain of RNA polymerase sigma factors"/>
    <property type="match status" value="1"/>
</dbReference>
<keyword evidence="8" id="KW-1185">Reference proteome</keyword>
<dbReference type="Gene3D" id="1.10.10.10">
    <property type="entry name" value="Winged helix-like DNA-binding domain superfamily/Winged helix DNA-binding domain"/>
    <property type="match status" value="1"/>
</dbReference>
<dbReference type="NCBIfam" id="TIGR02937">
    <property type="entry name" value="sigma70-ECF"/>
    <property type="match status" value="1"/>
</dbReference>
<name>A0ABS3YY60_9BACT</name>
<dbReference type="InterPro" id="IPR036388">
    <property type="entry name" value="WH-like_DNA-bd_sf"/>
</dbReference>
<comment type="similarity">
    <text evidence="1">Belongs to the sigma-70 factor family. ECF subfamily.</text>
</comment>
<evidence type="ECO:0000259" key="5">
    <source>
        <dbReference type="Pfam" id="PF04542"/>
    </source>
</evidence>
<evidence type="ECO:0000313" key="8">
    <source>
        <dbReference type="Proteomes" id="UP000677244"/>
    </source>
</evidence>
<dbReference type="InterPro" id="IPR013325">
    <property type="entry name" value="RNA_pol_sigma_r2"/>
</dbReference>
<keyword evidence="4" id="KW-0804">Transcription</keyword>
<evidence type="ECO:0000259" key="6">
    <source>
        <dbReference type="Pfam" id="PF08281"/>
    </source>
</evidence>
<dbReference type="Gene3D" id="1.10.1740.10">
    <property type="match status" value="1"/>
</dbReference>
<protein>
    <submittedName>
        <fullName evidence="7">Sigma-70 family RNA polymerase sigma factor</fullName>
    </submittedName>
</protein>
<dbReference type="InterPro" id="IPR013324">
    <property type="entry name" value="RNA_pol_sigma_r3/r4-like"/>
</dbReference>
<dbReference type="InterPro" id="IPR013249">
    <property type="entry name" value="RNA_pol_sigma70_r4_t2"/>
</dbReference>
<reference evidence="7 8" key="1">
    <citation type="submission" date="2021-03" db="EMBL/GenBank/DDBJ databases">
        <title>Assistant Professor.</title>
        <authorList>
            <person name="Huq M.A."/>
        </authorList>
    </citation>
    <scope>NUCLEOTIDE SEQUENCE [LARGE SCALE GENOMIC DNA]</scope>
    <source>
        <strain evidence="7 8">MAH-29</strain>
    </source>
</reference>
<feature type="domain" description="RNA polymerase sigma factor 70 region 4 type 2" evidence="6">
    <location>
        <begin position="126"/>
        <end position="176"/>
    </location>
</feature>
<evidence type="ECO:0000256" key="1">
    <source>
        <dbReference type="ARBA" id="ARBA00010641"/>
    </source>
</evidence>
<comment type="caution">
    <text evidence="7">The sequence shown here is derived from an EMBL/GenBank/DDBJ whole genome shotgun (WGS) entry which is preliminary data.</text>
</comment>
<dbReference type="InterPro" id="IPR039425">
    <property type="entry name" value="RNA_pol_sigma-70-like"/>
</dbReference>
<dbReference type="Pfam" id="PF04542">
    <property type="entry name" value="Sigma70_r2"/>
    <property type="match status" value="1"/>
</dbReference>
<organism evidence="7 8">
    <name type="scientific">Niastella soli</name>
    <dbReference type="NCBI Taxonomy" id="2821487"/>
    <lineage>
        <taxon>Bacteria</taxon>
        <taxon>Pseudomonadati</taxon>
        <taxon>Bacteroidota</taxon>
        <taxon>Chitinophagia</taxon>
        <taxon>Chitinophagales</taxon>
        <taxon>Chitinophagaceae</taxon>
        <taxon>Niastella</taxon>
    </lineage>
</organism>
<gene>
    <name evidence="7" type="ORF">J7I42_21395</name>
</gene>
<dbReference type="Pfam" id="PF08281">
    <property type="entry name" value="Sigma70_r4_2"/>
    <property type="match status" value="1"/>
</dbReference>
<dbReference type="PANTHER" id="PTHR43133">
    <property type="entry name" value="RNA POLYMERASE ECF-TYPE SIGMA FACTO"/>
    <property type="match status" value="1"/>
</dbReference>
<dbReference type="PANTHER" id="PTHR43133:SF46">
    <property type="entry name" value="RNA POLYMERASE SIGMA-70 FACTOR ECF SUBFAMILY"/>
    <property type="match status" value="1"/>
</dbReference>
<dbReference type="InterPro" id="IPR007627">
    <property type="entry name" value="RNA_pol_sigma70_r2"/>
</dbReference>
<keyword evidence="3" id="KW-0731">Sigma factor</keyword>
<dbReference type="RefSeq" id="WP_209140913.1">
    <property type="nucleotide sequence ID" value="NZ_JAGHKO010000005.1"/>
</dbReference>
<accession>A0ABS3YY60</accession>
<dbReference type="Proteomes" id="UP000677244">
    <property type="component" value="Unassembled WGS sequence"/>
</dbReference>
<evidence type="ECO:0000313" key="7">
    <source>
        <dbReference type="EMBL" id="MBO9202859.1"/>
    </source>
</evidence>
<evidence type="ECO:0000256" key="4">
    <source>
        <dbReference type="ARBA" id="ARBA00023163"/>
    </source>
</evidence>
<dbReference type="EMBL" id="JAGHKO010000005">
    <property type="protein sequence ID" value="MBO9202859.1"/>
    <property type="molecule type" value="Genomic_DNA"/>
</dbReference>
<feature type="domain" description="RNA polymerase sigma-70 region 2" evidence="5">
    <location>
        <begin position="28"/>
        <end position="93"/>
    </location>
</feature>